<proteinExistence type="predicted"/>
<dbReference type="EMBL" id="BPLQ01003042">
    <property type="protein sequence ID" value="GIX97489.1"/>
    <property type="molecule type" value="Genomic_DNA"/>
</dbReference>
<accession>A0AAV4PLG7</accession>
<evidence type="ECO:0000313" key="1">
    <source>
        <dbReference type="EMBL" id="GIX97489.1"/>
    </source>
</evidence>
<protein>
    <submittedName>
        <fullName evidence="1">Uncharacterized protein</fullName>
    </submittedName>
</protein>
<organism evidence="1 2">
    <name type="scientific">Caerostris darwini</name>
    <dbReference type="NCBI Taxonomy" id="1538125"/>
    <lineage>
        <taxon>Eukaryota</taxon>
        <taxon>Metazoa</taxon>
        <taxon>Ecdysozoa</taxon>
        <taxon>Arthropoda</taxon>
        <taxon>Chelicerata</taxon>
        <taxon>Arachnida</taxon>
        <taxon>Araneae</taxon>
        <taxon>Araneomorphae</taxon>
        <taxon>Entelegynae</taxon>
        <taxon>Araneoidea</taxon>
        <taxon>Araneidae</taxon>
        <taxon>Caerostris</taxon>
    </lineage>
</organism>
<name>A0AAV4PLG7_9ARAC</name>
<dbReference type="Proteomes" id="UP001054837">
    <property type="component" value="Unassembled WGS sequence"/>
</dbReference>
<sequence>MHAGNRSMGGLISGALSRKQAARKSGWPDAITRRKSGFPWVLGVIWRRWFTRLLLSDGEMFYLGVAEAKKRRSGTRKDILYHFAWVRVLEHFIPKWMCYILPNI</sequence>
<dbReference type="AlphaFoldDB" id="A0AAV4PLG7"/>
<gene>
    <name evidence="1" type="ORF">CDAR_296501</name>
</gene>
<comment type="caution">
    <text evidence="1">The sequence shown here is derived from an EMBL/GenBank/DDBJ whole genome shotgun (WGS) entry which is preliminary data.</text>
</comment>
<reference evidence="1 2" key="1">
    <citation type="submission" date="2021-06" db="EMBL/GenBank/DDBJ databases">
        <title>Caerostris darwini draft genome.</title>
        <authorList>
            <person name="Kono N."/>
            <person name="Arakawa K."/>
        </authorList>
    </citation>
    <scope>NUCLEOTIDE SEQUENCE [LARGE SCALE GENOMIC DNA]</scope>
</reference>
<evidence type="ECO:0000313" key="2">
    <source>
        <dbReference type="Proteomes" id="UP001054837"/>
    </source>
</evidence>
<keyword evidence="2" id="KW-1185">Reference proteome</keyword>